<evidence type="ECO:0000313" key="3">
    <source>
        <dbReference type="Proteomes" id="UP001153555"/>
    </source>
</evidence>
<dbReference type="Pfam" id="PF08387">
    <property type="entry name" value="FBD"/>
    <property type="match status" value="1"/>
</dbReference>
<proteinExistence type="predicted"/>
<sequence>MLYRLAGLWTPPEPIISFPTFMAAAPIDRLSALPDDILSQILFLLPTKGAVSTSTLATRWRHLWAYAPNLEFDDTFSDNFKTVMSQCAAHNSAVTLRLFVTSRVLSKKFKNVNAAIASNLKALHLSFGYDGTVILLSVFTSKTLVDLRLVRCRTEIRKNGATTRLPAIKRLHLERVALDESLENVLSGCPLLEELTIKQNLPLCEIRKQDGTPLCLPALKRIHIECVELGDAFVDLISGCPGLEELTIRKNLPIAMNVTAIMCLPALKRLHLECVELGDSFINLISGCPGLEELTIWKNLPNAINVTAIICLPAVKRLHLECVELGDSFINLISGCPGLEELTIQQSLPNSMLTDRKSIPNSINDKSIMCLPILKRLRLERVELCGGSLENRCISWPMVNVLAIEGNILCNMFTSETIVDLTVASSKIKIRKGDISLPSLKRFHLKDIELAGSLKKLLFGCPVLEEFTIGGYFRDIHRNGVCCCISSPTIKRLVLTCRTPYPLCLDTPALEYVRLLCFRPVNFLTGIQASLIEADIALECAQVHVAALSNVKYLTFNTSWVRVFHSMTANLNIKFNNLTKLEVVANMSVVAYFLRKADYLEFLIVRGVRFGHQVGRYRKEWMELLQVPNCLSTHLRIVEIYGLGYTEHELGIVRYILKNAKVLERMKLHFVERPDKKASRLIEDLWHTCELVFD</sequence>
<dbReference type="InterPro" id="IPR032675">
    <property type="entry name" value="LRR_dom_sf"/>
</dbReference>
<evidence type="ECO:0000313" key="2">
    <source>
        <dbReference type="EMBL" id="CAA0816250.1"/>
    </source>
</evidence>
<dbReference type="PROSITE" id="PS50181">
    <property type="entry name" value="FBOX"/>
    <property type="match status" value="1"/>
</dbReference>
<protein>
    <recommendedName>
        <fullName evidence="1">F-box domain-containing protein</fullName>
    </recommendedName>
</protein>
<name>A0A9N7MUW6_STRHE</name>
<dbReference type="InterPro" id="IPR013101">
    <property type="entry name" value="LRR_PRU1-like"/>
</dbReference>
<dbReference type="SUPFAM" id="SSF81383">
    <property type="entry name" value="F-box domain"/>
    <property type="match status" value="1"/>
</dbReference>
<comment type="caution">
    <text evidence="2">The sequence shown here is derived from an EMBL/GenBank/DDBJ whole genome shotgun (WGS) entry which is preliminary data.</text>
</comment>
<evidence type="ECO:0000259" key="1">
    <source>
        <dbReference type="PROSITE" id="PS50181"/>
    </source>
</evidence>
<reference evidence="2" key="1">
    <citation type="submission" date="2019-12" db="EMBL/GenBank/DDBJ databases">
        <authorList>
            <person name="Scholes J."/>
        </authorList>
    </citation>
    <scope>NUCLEOTIDE SEQUENCE</scope>
</reference>
<accession>A0A9N7MUW6</accession>
<dbReference type="Proteomes" id="UP001153555">
    <property type="component" value="Unassembled WGS sequence"/>
</dbReference>
<dbReference type="InterPro" id="IPR050232">
    <property type="entry name" value="FBL13/AtMIF1-like"/>
</dbReference>
<dbReference type="PANTHER" id="PTHR31900">
    <property type="entry name" value="F-BOX/RNI SUPERFAMILY PROTEIN-RELATED"/>
    <property type="match status" value="1"/>
</dbReference>
<dbReference type="SUPFAM" id="SSF52047">
    <property type="entry name" value="RNI-like"/>
    <property type="match status" value="1"/>
</dbReference>
<dbReference type="AlphaFoldDB" id="A0A9N7MUW6"/>
<gene>
    <name evidence="2" type="ORF">SHERM_16118</name>
</gene>
<keyword evidence="3" id="KW-1185">Reference proteome</keyword>
<dbReference type="InterPro" id="IPR053781">
    <property type="entry name" value="F-box_AtFBL13-like"/>
</dbReference>
<dbReference type="Pfam" id="PF07723">
    <property type="entry name" value="LRR_2"/>
    <property type="match status" value="3"/>
</dbReference>
<dbReference type="InterPro" id="IPR006566">
    <property type="entry name" value="FBD"/>
</dbReference>
<dbReference type="Gene3D" id="3.80.10.10">
    <property type="entry name" value="Ribonuclease Inhibitor"/>
    <property type="match status" value="2"/>
</dbReference>
<dbReference type="InterPro" id="IPR055411">
    <property type="entry name" value="LRR_FXL15/At3g58940/PEG3-like"/>
</dbReference>
<dbReference type="PANTHER" id="PTHR31900:SF34">
    <property type="entry name" value="EMB|CAB62440.1-RELATED"/>
    <property type="match status" value="1"/>
</dbReference>
<dbReference type="Pfam" id="PF24758">
    <property type="entry name" value="LRR_At5g56370"/>
    <property type="match status" value="1"/>
</dbReference>
<dbReference type="Pfam" id="PF00646">
    <property type="entry name" value="F-box"/>
    <property type="match status" value="1"/>
</dbReference>
<feature type="domain" description="F-box" evidence="1">
    <location>
        <begin position="27"/>
        <end position="75"/>
    </location>
</feature>
<dbReference type="SMART" id="SM00579">
    <property type="entry name" value="FBD"/>
    <property type="match status" value="1"/>
</dbReference>
<dbReference type="InterPro" id="IPR036047">
    <property type="entry name" value="F-box-like_dom_sf"/>
</dbReference>
<organism evidence="2 3">
    <name type="scientific">Striga hermonthica</name>
    <name type="common">Purple witchweed</name>
    <name type="synonym">Buchnera hermonthica</name>
    <dbReference type="NCBI Taxonomy" id="68872"/>
    <lineage>
        <taxon>Eukaryota</taxon>
        <taxon>Viridiplantae</taxon>
        <taxon>Streptophyta</taxon>
        <taxon>Embryophyta</taxon>
        <taxon>Tracheophyta</taxon>
        <taxon>Spermatophyta</taxon>
        <taxon>Magnoliopsida</taxon>
        <taxon>eudicotyledons</taxon>
        <taxon>Gunneridae</taxon>
        <taxon>Pentapetalae</taxon>
        <taxon>asterids</taxon>
        <taxon>lamiids</taxon>
        <taxon>Lamiales</taxon>
        <taxon>Orobanchaceae</taxon>
        <taxon>Buchnereae</taxon>
        <taxon>Striga</taxon>
    </lineage>
</organism>
<dbReference type="InterPro" id="IPR001810">
    <property type="entry name" value="F-box_dom"/>
</dbReference>
<dbReference type="EMBL" id="CACSLK010013932">
    <property type="protein sequence ID" value="CAA0816250.1"/>
    <property type="molecule type" value="Genomic_DNA"/>
</dbReference>
<dbReference type="CDD" id="cd22160">
    <property type="entry name" value="F-box_AtFBL13-like"/>
    <property type="match status" value="1"/>
</dbReference>
<dbReference type="OrthoDB" id="896987at2759"/>